<dbReference type="Pfam" id="PF01642">
    <property type="entry name" value="MM_CoA_mutase"/>
    <property type="match status" value="1"/>
</dbReference>
<keyword evidence="4" id="KW-0846">Cobalamin</keyword>
<keyword evidence="5" id="KW-0413">Isomerase</keyword>
<comment type="similarity">
    <text evidence="2">Belongs to the methylmalonyl-CoA mutase family.</text>
</comment>
<sequence length="639" mass="66073">MPPPSDASAPDVDLRAARQAWDDAVAGVLAKARRTEADQISRPAAAHLQTTTYDGTVIDPLYTRADELPEPPLPGGFPFVRGREATRDVMRGWHVTTRLGALDADPADTNAAILEALTTGTSALWLTPTADPGDLTRILDGVLLDLAPLTLDAGPHTTAAAHALFDLLDERAAAPTSGSAPAPDASTTRITLGVDTLTAQFAGVDAVTHDEAIALTRAAVARPEEIRALVVDATVFHDAGASDAQEIGAAIAAGLTHVRMAVEAGLSIADVLDTIAFRFAATDQQFETIAKFRAARRVWARVAEVLGAPDHGDAPTHAVTSAAMMTRRDPWVNMLRTTLAAFGAGLGGADQVTVAPFDSALPPGALGVSRSFAHRMAVNTQLLLLEESHLGRVLDPAAGSWYVESLTDATARAAWDVFTGIEAQGGYREALASGELAAAIAAVRDRRADDVAHRRHAITGVSEFPDVAEKPLPTAAPSAARPVARHAEPFETLRDRSDAHLAATGSRPTVLLAPLGSLAEYTPRTTFTTNLLGAGGVGVIDPGPGADLAAAVADTGSPVAVVCGTDKRYATEAGDTVAALRAAGVTRVLLAGTEKAVADLEGDRRPDGFLSLGIDAVAALTDILDLLTAQDADTAGVPA</sequence>
<dbReference type="Gene3D" id="3.20.20.240">
    <property type="entry name" value="Methylmalonyl-CoA mutase"/>
    <property type="match status" value="1"/>
</dbReference>
<dbReference type="EMBL" id="JAMTCG010000001">
    <property type="protein sequence ID" value="MCP2159248.1"/>
    <property type="molecule type" value="Genomic_DNA"/>
</dbReference>
<organism evidence="8 9">
    <name type="scientific">Williamsia serinedens</name>
    <dbReference type="NCBI Taxonomy" id="391736"/>
    <lineage>
        <taxon>Bacteria</taxon>
        <taxon>Bacillati</taxon>
        <taxon>Actinomycetota</taxon>
        <taxon>Actinomycetes</taxon>
        <taxon>Mycobacteriales</taxon>
        <taxon>Nocardiaceae</taxon>
        <taxon>Williamsia</taxon>
    </lineage>
</organism>
<evidence type="ECO:0000259" key="7">
    <source>
        <dbReference type="Pfam" id="PF01642"/>
    </source>
</evidence>
<gene>
    <name evidence="8" type="ORF">LX12_000412</name>
</gene>
<evidence type="ECO:0000313" key="8">
    <source>
        <dbReference type="EMBL" id="MCP2159248.1"/>
    </source>
</evidence>
<reference evidence="8 9" key="1">
    <citation type="submission" date="2022-06" db="EMBL/GenBank/DDBJ databases">
        <title>Genomic Encyclopedia of Archaeal and Bacterial Type Strains, Phase II (KMG-II): from individual species to whole genera.</title>
        <authorList>
            <person name="Goeker M."/>
        </authorList>
    </citation>
    <scope>NUCLEOTIDE SEQUENCE [LARGE SCALE GENOMIC DNA]</scope>
    <source>
        <strain evidence="8 9">DSM 45037</strain>
    </source>
</reference>
<dbReference type="SUPFAM" id="SSF51703">
    <property type="entry name" value="Cobalamin (vitamin B12)-dependent enzymes"/>
    <property type="match status" value="1"/>
</dbReference>
<dbReference type="Gene3D" id="3.40.50.280">
    <property type="entry name" value="Cobalamin-binding domain"/>
    <property type="match status" value="1"/>
</dbReference>
<protein>
    <submittedName>
        <fullName evidence="8">Heterodimeric methylmalonyl-CoA mutase small subunit</fullName>
    </submittedName>
</protein>
<dbReference type="PANTHER" id="PTHR48101:SF4">
    <property type="entry name" value="METHYLMALONYL-COA MUTASE, MITOCHONDRIAL"/>
    <property type="match status" value="1"/>
</dbReference>
<evidence type="ECO:0000313" key="9">
    <source>
        <dbReference type="Proteomes" id="UP001205740"/>
    </source>
</evidence>
<proteinExistence type="inferred from homology"/>
<dbReference type="RefSeq" id="WP_372504902.1">
    <property type="nucleotide sequence ID" value="NZ_BAAAOE010000004.1"/>
</dbReference>
<accession>A0ABT1H0G0</accession>
<keyword evidence="6" id="KW-0170">Cobalt</keyword>
<evidence type="ECO:0000256" key="1">
    <source>
        <dbReference type="ARBA" id="ARBA00001922"/>
    </source>
</evidence>
<dbReference type="InterPro" id="IPR006099">
    <property type="entry name" value="MeMalonylCoA_mutase_a/b_cat"/>
</dbReference>
<keyword evidence="9" id="KW-1185">Reference proteome</keyword>
<dbReference type="InterPro" id="IPR016176">
    <property type="entry name" value="Cbl-dep_enz_cat"/>
</dbReference>
<evidence type="ECO:0000256" key="5">
    <source>
        <dbReference type="ARBA" id="ARBA00023235"/>
    </source>
</evidence>
<comment type="subunit">
    <text evidence="3">Heterodimer of an alpha and a beta chain.</text>
</comment>
<dbReference type="PANTHER" id="PTHR48101">
    <property type="entry name" value="METHYLMALONYL-COA MUTASE, MITOCHONDRIAL-RELATED"/>
    <property type="match status" value="1"/>
</dbReference>
<dbReference type="InterPro" id="IPR036724">
    <property type="entry name" value="Cobalamin-bd_sf"/>
</dbReference>
<feature type="domain" description="Methylmalonyl-CoA mutase alpha/beta chain catalytic" evidence="7">
    <location>
        <begin position="224"/>
        <end position="500"/>
    </location>
</feature>
<evidence type="ECO:0000256" key="3">
    <source>
        <dbReference type="ARBA" id="ARBA00011870"/>
    </source>
</evidence>
<comment type="cofactor">
    <cofactor evidence="1">
        <name>adenosylcob(III)alamin</name>
        <dbReference type="ChEBI" id="CHEBI:18408"/>
    </cofactor>
</comment>
<name>A0ABT1H0G0_9NOCA</name>
<comment type="caution">
    <text evidence="8">The sequence shown here is derived from an EMBL/GenBank/DDBJ whole genome shotgun (WGS) entry which is preliminary data.</text>
</comment>
<evidence type="ECO:0000256" key="6">
    <source>
        <dbReference type="ARBA" id="ARBA00023285"/>
    </source>
</evidence>
<dbReference type="Proteomes" id="UP001205740">
    <property type="component" value="Unassembled WGS sequence"/>
</dbReference>
<dbReference type="SUPFAM" id="SSF52242">
    <property type="entry name" value="Cobalamin (vitamin B12)-binding domain"/>
    <property type="match status" value="1"/>
</dbReference>
<evidence type="ECO:0000256" key="2">
    <source>
        <dbReference type="ARBA" id="ARBA00008465"/>
    </source>
</evidence>
<evidence type="ECO:0000256" key="4">
    <source>
        <dbReference type="ARBA" id="ARBA00022628"/>
    </source>
</evidence>